<feature type="transmembrane region" description="Helical" evidence="6">
    <location>
        <begin position="257"/>
        <end position="275"/>
    </location>
</feature>
<dbReference type="PANTHER" id="PTHR10231">
    <property type="entry name" value="NUCLEOTIDE-SUGAR TRANSMEMBRANE TRANSPORTER"/>
    <property type="match status" value="1"/>
</dbReference>
<keyword evidence="4 6" id="KW-1133">Transmembrane helix</keyword>
<feature type="transmembrane region" description="Helical" evidence="6">
    <location>
        <begin position="86"/>
        <end position="112"/>
    </location>
</feature>
<evidence type="ECO:0000256" key="4">
    <source>
        <dbReference type="ARBA" id="ARBA00022989"/>
    </source>
</evidence>
<evidence type="ECO:0000256" key="2">
    <source>
        <dbReference type="ARBA" id="ARBA00006447"/>
    </source>
</evidence>
<organism evidence="7 8">
    <name type="scientific">Chloropicon roscoffensis</name>
    <dbReference type="NCBI Taxonomy" id="1461544"/>
    <lineage>
        <taxon>Eukaryota</taxon>
        <taxon>Viridiplantae</taxon>
        <taxon>Chlorophyta</taxon>
        <taxon>Chloropicophyceae</taxon>
        <taxon>Chloropicales</taxon>
        <taxon>Chloropicaceae</taxon>
        <taxon>Chloropicon</taxon>
    </lineage>
</organism>
<dbReference type="AlphaFoldDB" id="A0AAX4PLD3"/>
<dbReference type="PIRSF" id="PIRSF005799">
    <property type="entry name" value="UDP-gal_transpt"/>
    <property type="match status" value="1"/>
</dbReference>
<comment type="subcellular location">
    <subcellularLocation>
        <location evidence="1">Membrane</location>
        <topology evidence="1">Multi-pass membrane protein</topology>
    </subcellularLocation>
</comment>
<protein>
    <submittedName>
        <fullName evidence="7">CMP-sialic acid transporter</fullName>
    </submittedName>
</protein>
<dbReference type="Proteomes" id="UP001472866">
    <property type="component" value="Chromosome 15"/>
</dbReference>
<dbReference type="SUPFAM" id="SSF103481">
    <property type="entry name" value="Multidrug resistance efflux transporter EmrE"/>
    <property type="match status" value="1"/>
</dbReference>
<evidence type="ECO:0000313" key="7">
    <source>
        <dbReference type="EMBL" id="WZN66485.1"/>
    </source>
</evidence>
<accession>A0AAX4PLD3</accession>
<evidence type="ECO:0000256" key="6">
    <source>
        <dbReference type="SAM" id="Phobius"/>
    </source>
</evidence>
<keyword evidence="5 6" id="KW-0472">Membrane</keyword>
<reference evidence="7 8" key="1">
    <citation type="submission" date="2024-03" db="EMBL/GenBank/DDBJ databases">
        <title>Complete genome sequence of the green alga Chloropicon roscoffensis RCC1871.</title>
        <authorList>
            <person name="Lemieux C."/>
            <person name="Pombert J.-F."/>
            <person name="Otis C."/>
            <person name="Turmel M."/>
        </authorList>
    </citation>
    <scope>NUCLEOTIDE SEQUENCE [LARGE SCALE GENOMIC DNA]</scope>
    <source>
        <strain evidence="7 8">RCC1871</strain>
    </source>
</reference>
<keyword evidence="8" id="KW-1185">Reference proteome</keyword>
<keyword evidence="3 6" id="KW-0812">Transmembrane</keyword>
<evidence type="ECO:0000313" key="8">
    <source>
        <dbReference type="Proteomes" id="UP001472866"/>
    </source>
</evidence>
<dbReference type="InterPro" id="IPR037185">
    <property type="entry name" value="EmrE-like"/>
</dbReference>
<name>A0AAX4PLD3_9CHLO</name>
<feature type="transmembrane region" description="Helical" evidence="6">
    <location>
        <begin position="217"/>
        <end position="236"/>
    </location>
</feature>
<evidence type="ECO:0000256" key="1">
    <source>
        <dbReference type="ARBA" id="ARBA00004141"/>
    </source>
</evidence>
<dbReference type="GO" id="GO:0000139">
    <property type="term" value="C:Golgi membrane"/>
    <property type="evidence" value="ECO:0007669"/>
    <property type="project" value="InterPro"/>
</dbReference>
<sequence length="388" mass="43078">MYATYERHQQQNGGVVVVADEENGRGHFQAYPADSEEKGKKSGASGLPLGTTQRVFIITLVLCDIMLVGLQPILVQFSKTGNKFNFNPICVNLLIEASKATFMLCMIFAKGLSKPRYGSFSARAIFKILRQNYLLVIPAVLYAINNYLKFVMQLYFEPTTVKMIHNLKVFFIALLSRFLLKRYYSVFQWEALMLLVLGVTVNQMAKGSVMRMDIQLSGWIYTSVSIGLASLASVFNEKLFKGTKGSRAYSEHVVIQCFALYFFGTCLNLCAFLGYSVLQPAEYGGILQGMNYKTTLIIVCNSCQGVLASLFLKFADTIMKKFSSNIATLITGLLSATFFNQKLTSNFLIAFAMVSVSLHQFYNLKPGYTVTIPGQKSSLSPTGSANSL</sequence>
<dbReference type="InterPro" id="IPR007271">
    <property type="entry name" value="Nuc_sug_transpt"/>
</dbReference>
<proteinExistence type="inferred from homology"/>
<feature type="transmembrane region" description="Helical" evidence="6">
    <location>
        <begin position="295"/>
        <end position="315"/>
    </location>
</feature>
<gene>
    <name evidence="7" type="ORF">HKI87_15g80520</name>
</gene>
<dbReference type="EMBL" id="CP151515">
    <property type="protein sequence ID" value="WZN66485.1"/>
    <property type="molecule type" value="Genomic_DNA"/>
</dbReference>
<dbReference type="GO" id="GO:0015165">
    <property type="term" value="F:pyrimidine nucleotide-sugar transmembrane transporter activity"/>
    <property type="evidence" value="ECO:0007669"/>
    <property type="project" value="InterPro"/>
</dbReference>
<evidence type="ECO:0000256" key="3">
    <source>
        <dbReference type="ARBA" id="ARBA00022692"/>
    </source>
</evidence>
<dbReference type="Pfam" id="PF04142">
    <property type="entry name" value="Nuc_sug_transp"/>
    <property type="match status" value="1"/>
</dbReference>
<feature type="transmembrane region" description="Helical" evidence="6">
    <location>
        <begin position="55"/>
        <end position="74"/>
    </location>
</feature>
<comment type="similarity">
    <text evidence="2">Belongs to the nucleotide-sugar transporter family. CMP-Sialate:CMP antiporter (TC 2.A.7.12) subfamily.</text>
</comment>
<feature type="transmembrane region" description="Helical" evidence="6">
    <location>
        <begin position="133"/>
        <end position="151"/>
    </location>
</feature>
<evidence type="ECO:0000256" key="5">
    <source>
        <dbReference type="ARBA" id="ARBA00023136"/>
    </source>
</evidence>